<keyword evidence="1" id="KW-0812">Transmembrane</keyword>
<feature type="non-terminal residue" evidence="2">
    <location>
        <position position="82"/>
    </location>
</feature>
<feature type="non-terminal residue" evidence="2">
    <location>
        <position position="1"/>
    </location>
</feature>
<dbReference type="PANTHER" id="PTHR35043">
    <property type="entry name" value="TRANSCRIPTION FACTOR DOMAIN-CONTAINING PROTEIN"/>
    <property type="match status" value="1"/>
</dbReference>
<keyword evidence="1" id="KW-1133">Transmembrane helix</keyword>
<evidence type="ECO:0000256" key="1">
    <source>
        <dbReference type="SAM" id="Phobius"/>
    </source>
</evidence>
<feature type="transmembrane region" description="Helical" evidence="1">
    <location>
        <begin position="12"/>
        <end position="33"/>
    </location>
</feature>
<organism evidence="2 3">
    <name type="scientific">Apiosordaria backusii</name>
    <dbReference type="NCBI Taxonomy" id="314023"/>
    <lineage>
        <taxon>Eukaryota</taxon>
        <taxon>Fungi</taxon>
        <taxon>Dikarya</taxon>
        <taxon>Ascomycota</taxon>
        <taxon>Pezizomycotina</taxon>
        <taxon>Sordariomycetes</taxon>
        <taxon>Sordariomycetidae</taxon>
        <taxon>Sordariales</taxon>
        <taxon>Lasiosphaeriaceae</taxon>
        <taxon>Apiosordaria</taxon>
    </lineage>
</organism>
<dbReference type="AlphaFoldDB" id="A0AA40K1A1"/>
<accession>A0AA40K1A1</accession>
<keyword evidence="1" id="KW-0472">Membrane</keyword>
<evidence type="ECO:0000313" key="3">
    <source>
        <dbReference type="Proteomes" id="UP001172159"/>
    </source>
</evidence>
<gene>
    <name evidence="2" type="ORF">B0T21DRAFT_269601</name>
</gene>
<proteinExistence type="predicted"/>
<feature type="transmembrane region" description="Helical" evidence="1">
    <location>
        <begin position="48"/>
        <end position="66"/>
    </location>
</feature>
<dbReference type="PANTHER" id="PTHR35043:SF7">
    <property type="entry name" value="TRANSCRIPTION FACTOR DOMAIN-CONTAINING PROTEIN"/>
    <property type="match status" value="1"/>
</dbReference>
<dbReference type="Proteomes" id="UP001172159">
    <property type="component" value="Unassembled WGS sequence"/>
</dbReference>
<keyword evidence="3" id="KW-1185">Reference proteome</keyword>
<reference evidence="2" key="1">
    <citation type="submission" date="2023-06" db="EMBL/GenBank/DDBJ databases">
        <title>Genome-scale phylogeny and comparative genomics of the fungal order Sordariales.</title>
        <authorList>
            <consortium name="Lawrence Berkeley National Laboratory"/>
            <person name="Hensen N."/>
            <person name="Bonometti L."/>
            <person name="Westerberg I."/>
            <person name="Brannstrom I.O."/>
            <person name="Guillou S."/>
            <person name="Cros-Aarteil S."/>
            <person name="Calhoun S."/>
            <person name="Haridas S."/>
            <person name="Kuo A."/>
            <person name="Mondo S."/>
            <person name="Pangilinan J."/>
            <person name="Riley R."/>
            <person name="Labutti K."/>
            <person name="Andreopoulos B."/>
            <person name="Lipzen A."/>
            <person name="Chen C."/>
            <person name="Yanf M."/>
            <person name="Daum C."/>
            <person name="Ng V."/>
            <person name="Clum A."/>
            <person name="Steindorff A."/>
            <person name="Ohm R."/>
            <person name="Martin F."/>
            <person name="Silar P."/>
            <person name="Natvig D."/>
            <person name="Lalanne C."/>
            <person name="Gautier V."/>
            <person name="Ament-Velasquez S.L."/>
            <person name="Kruys A."/>
            <person name="Hutchinson M.I."/>
            <person name="Powell A.J."/>
            <person name="Barry K."/>
            <person name="Miller A.N."/>
            <person name="Grigoriev I.V."/>
            <person name="Debuchy R."/>
            <person name="Gladieux P."/>
            <person name="Thoren M.H."/>
            <person name="Johannesson H."/>
        </authorList>
    </citation>
    <scope>NUCLEOTIDE SEQUENCE</scope>
    <source>
        <strain evidence="2">CBS 540.89</strain>
    </source>
</reference>
<dbReference type="EMBL" id="JAUKTV010000003">
    <property type="protein sequence ID" value="KAK0742096.1"/>
    <property type="molecule type" value="Genomic_DNA"/>
</dbReference>
<name>A0AA40K1A1_9PEZI</name>
<sequence>WVPEPIMRGAASIFQSCLLPIFACVYTALHLNIPRREATASEIAFNKISWMGCTFFSPEIVLYYAFAQWRKAKKLMADLRLL</sequence>
<comment type="caution">
    <text evidence="2">The sequence shown here is derived from an EMBL/GenBank/DDBJ whole genome shotgun (WGS) entry which is preliminary data.</text>
</comment>
<evidence type="ECO:0000313" key="2">
    <source>
        <dbReference type="EMBL" id="KAK0742096.1"/>
    </source>
</evidence>
<protein>
    <submittedName>
        <fullName evidence="2">Uncharacterized protein</fullName>
    </submittedName>
</protein>